<reference evidence="1" key="1">
    <citation type="submission" date="2021-06" db="EMBL/GenBank/DDBJ databases">
        <authorList>
            <person name="Kallberg Y."/>
            <person name="Tangrot J."/>
            <person name="Rosling A."/>
        </authorList>
    </citation>
    <scope>NUCLEOTIDE SEQUENCE</scope>
    <source>
        <strain evidence="1">AU212A</strain>
    </source>
</reference>
<organism evidence="1 2">
    <name type="scientific">Scutellospora calospora</name>
    <dbReference type="NCBI Taxonomy" id="85575"/>
    <lineage>
        <taxon>Eukaryota</taxon>
        <taxon>Fungi</taxon>
        <taxon>Fungi incertae sedis</taxon>
        <taxon>Mucoromycota</taxon>
        <taxon>Glomeromycotina</taxon>
        <taxon>Glomeromycetes</taxon>
        <taxon>Diversisporales</taxon>
        <taxon>Gigasporaceae</taxon>
        <taxon>Scutellospora</taxon>
    </lineage>
</organism>
<comment type="caution">
    <text evidence="1">The sequence shown here is derived from an EMBL/GenBank/DDBJ whole genome shotgun (WGS) entry which is preliminary data.</text>
</comment>
<dbReference type="Proteomes" id="UP000789860">
    <property type="component" value="Unassembled WGS sequence"/>
</dbReference>
<name>A0ACA9L918_9GLOM</name>
<keyword evidence="2" id="KW-1185">Reference proteome</keyword>
<gene>
    <name evidence="1" type="ORF">SCALOS_LOCUS3847</name>
</gene>
<evidence type="ECO:0000313" key="2">
    <source>
        <dbReference type="Proteomes" id="UP000789860"/>
    </source>
</evidence>
<evidence type="ECO:0000313" key="1">
    <source>
        <dbReference type="EMBL" id="CAG8515599.1"/>
    </source>
</evidence>
<protein>
    <submittedName>
        <fullName evidence="1">8755_t:CDS:1</fullName>
    </submittedName>
</protein>
<sequence length="58" mass="6790">MIEEKLDSVETLDPIAGDKSSDDYQKTELDNVTTKQEKTVTPTFRRWASLFTLLRRDR</sequence>
<dbReference type="EMBL" id="CAJVPM010004645">
    <property type="protein sequence ID" value="CAG8515599.1"/>
    <property type="molecule type" value="Genomic_DNA"/>
</dbReference>
<proteinExistence type="predicted"/>
<accession>A0ACA9L918</accession>